<dbReference type="SMART" id="SM00052">
    <property type="entry name" value="EAL"/>
    <property type="match status" value="1"/>
</dbReference>
<dbReference type="Pfam" id="PF16448">
    <property type="entry name" value="LapD_MoxY_N"/>
    <property type="match status" value="1"/>
</dbReference>
<feature type="transmembrane region" description="Helical" evidence="1">
    <location>
        <begin position="154"/>
        <end position="176"/>
    </location>
</feature>
<dbReference type="GO" id="GO:0071111">
    <property type="term" value="F:cyclic-guanylate-specific phosphodiesterase activity"/>
    <property type="evidence" value="ECO:0007669"/>
    <property type="project" value="InterPro"/>
</dbReference>
<comment type="caution">
    <text evidence="4">The sequence shown here is derived from an EMBL/GenBank/DDBJ whole genome shotgun (WGS) entry which is preliminary data.</text>
</comment>
<keyword evidence="1" id="KW-0472">Membrane</keyword>
<evidence type="ECO:0000313" key="4">
    <source>
        <dbReference type="EMBL" id="PWF21748.1"/>
    </source>
</evidence>
<dbReference type="InterPro" id="IPR035919">
    <property type="entry name" value="EAL_sf"/>
</dbReference>
<dbReference type="InterPro" id="IPR001633">
    <property type="entry name" value="EAL_dom"/>
</dbReference>
<keyword evidence="1" id="KW-1133">Transmembrane helix</keyword>
<dbReference type="InterPro" id="IPR042461">
    <property type="entry name" value="LapD_MoxY_peri_C"/>
</dbReference>
<dbReference type="SMART" id="SM00267">
    <property type="entry name" value="GGDEF"/>
    <property type="match status" value="1"/>
</dbReference>
<dbReference type="RefSeq" id="WP_109062565.1">
    <property type="nucleotide sequence ID" value="NZ_QETA01000006.1"/>
</dbReference>
<gene>
    <name evidence="4" type="ORF">DD235_13155</name>
</gene>
<feature type="domain" description="GGDEF" evidence="3">
    <location>
        <begin position="277"/>
        <end position="412"/>
    </location>
</feature>
<dbReference type="Gene3D" id="6.20.270.20">
    <property type="entry name" value="LapD/MoxY periplasmic domain"/>
    <property type="match status" value="1"/>
</dbReference>
<dbReference type="InterPro" id="IPR000160">
    <property type="entry name" value="GGDEF_dom"/>
</dbReference>
<dbReference type="Pfam" id="PF00563">
    <property type="entry name" value="EAL"/>
    <property type="match status" value="1"/>
</dbReference>
<dbReference type="AlphaFoldDB" id="A0A2V1JXM0"/>
<organism evidence="4 5">
    <name type="scientific">Corticimicrobacter populi</name>
    <dbReference type="NCBI Taxonomy" id="2175229"/>
    <lineage>
        <taxon>Bacteria</taxon>
        <taxon>Pseudomonadati</taxon>
        <taxon>Pseudomonadota</taxon>
        <taxon>Betaproteobacteria</taxon>
        <taxon>Burkholderiales</taxon>
        <taxon>Alcaligenaceae</taxon>
        <taxon>Corticimicrobacter</taxon>
    </lineage>
</organism>
<evidence type="ECO:0000259" key="2">
    <source>
        <dbReference type="PROSITE" id="PS50883"/>
    </source>
</evidence>
<keyword evidence="5" id="KW-1185">Reference proteome</keyword>
<feature type="domain" description="EAL" evidence="2">
    <location>
        <begin position="423"/>
        <end position="672"/>
    </location>
</feature>
<dbReference type="Gene3D" id="3.30.70.270">
    <property type="match status" value="1"/>
</dbReference>
<evidence type="ECO:0000256" key="1">
    <source>
        <dbReference type="SAM" id="Phobius"/>
    </source>
</evidence>
<dbReference type="PROSITE" id="PS50883">
    <property type="entry name" value="EAL"/>
    <property type="match status" value="1"/>
</dbReference>
<protein>
    <submittedName>
        <fullName evidence="4">Diguanylate cyclase</fullName>
    </submittedName>
</protein>
<dbReference type="InterPro" id="IPR029787">
    <property type="entry name" value="Nucleotide_cyclase"/>
</dbReference>
<dbReference type="PROSITE" id="PS50887">
    <property type="entry name" value="GGDEF"/>
    <property type="match status" value="1"/>
</dbReference>
<reference evidence="5" key="1">
    <citation type="submission" date="2018-05" db="EMBL/GenBank/DDBJ databases">
        <authorList>
            <person name="Li Y."/>
        </authorList>
    </citation>
    <scope>NUCLEOTIDE SEQUENCE [LARGE SCALE GENOMIC DNA]</scope>
    <source>
        <strain evidence="5">3d-2-2</strain>
    </source>
</reference>
<dbReference type="EMBL" id="QETA01000006">
    <property type="protein sequence ID" value="PWF21748.1"/>
    <property type="molecule type" value="Genomic_DNA"/>
</dbReference>
<evidence type="ECO:0000313" key="5">
    <source>
        <dbReference type="Proteomes" id="UP000245212"/>
    </source>
</evidence>
<dbReference type="SUPFAM" id="SSF141868">
    <property type="entry name" value="EAL domain-like"/>
    <property type="match status" value="1"/>
</dbReference>
<dbReference type="InterPro" id="IPR043128">
    <property type="entry name" value="Rev_trsase/Diguanyl_cyclase"/>
</dbReference>
<dbReference type="Gene3D" id="3.30.110.200">
    <property type="match status" value="1"/>
</dbReference>
<sequence>MSLLRQLLLSVTLAMICILAGTLAFSIGSARGYLNEQLSAQGENAAATLALVLSQSTNQDPVTRELIMMALFDTAQFSEVRFSDTDGKVIFERKLGQDGESASTAPDWFNRLLPLTTGAAQRGVADGWTQVGVVSLTPHDGYAREALWRSSVRILVLVLVAGAAWALFAVWMIRWLKRALVKEVMNPVQSVGMDDTLEERQAPPVMAELASVSQAIHAMRERVRTTAQEQHAQIEQLQLELHTDAVTGLATRRYFVNELRRLLQLGGTADESVQQDVTGHALVFRLRDLAAINQQMTRVQTDEWLRSVAQALAAQVRENGVKGAILARLNGSDLALLLPGVSALEANRQAQRLLQVLTRLRVTLDSGRQCRWSLALTDYVQGEDVAAVMGRLDQALMRAENAGHGEIEYLSGQHQGGAASTGEGHWRQLLETALSRDQLLLSLQRWCDEPASGAVADVVRCEATLGLLTQQNEVLSAYMFMPAAVRVGLSAECDLRALALALSWLEVDGRELVLKVSLASLAQVDFRDRAMALLARHERSARHLFIELDAFALSAQGQRDYGVDVQQFCAGLAQAGVRFGLRRLTQQLDALRYLDSLALAYVKLGSDFVDDLPHHVGAQAILGAIMQTMIAMQAQAVADGSVTAEAAEQLREAGVRIVTLQSEAETVSALPA</sequence>
<dbReference type="Gene3D" id="3.20.20.450">
    <property type="entry name" value="EAL domain"/>
    <property type="match status" value="1"/>
</dbReference>
<dbReference type="PANTHER" id="PTHR33121:SF23">
    <property type="entry name" value="CYCLIC DI-GMP PHOSPHODIESTERASE PDEB"/>
    <property type="match status" value="1"/>
</dbReference>
<accession>A0A2V1JXM0</accession>
<dbReference type="Pfam" id="PF00990">
    <property type="entry name" value="GGDEF"/>
    <property type="match status" value="1"/>
</dbReference>
<name>A0A2V1JXM0_9BURK</name>
<keyword evidence="1" id="KW-0812">Transmembrane</keyword>
<dbReference type="SUPFAM" id="SSF55073">
    <property type="entry name" value="Nucleotide cyclase"/>
    <property type="match status" value="1"/>
</dbReference>
<dbReference type="Proteomes" id="UP000245212">
    <property type="component" value="Unassembled WGS sequence"/>
</dbReference>
<dbReference type="InterPro" id="IPR050706">
    <property type="entry name" value="Cyclic-di-GMP_PDE-like"/>
</dbReference>
<dbReference type="InterPro" id="IPR032244">
    <property type="entry name" value="LapD_MoxY_N"/>
</dbReference>
<evidence type="ECO:0000259" key="3">
    <source>
        <dbReference type="PROSITE" id="PS50887"/>
    </source>
</evidence>
<proteinExistence type="predicted"/>
<dbReference type="PANTHER" id="PTHR33121">
    <property type="entry name" value="CYCLIC DI-GMP PHOSPHODIESTERASE PDEF"/>
    <property type="match status" value="1"/>
</dbReference>